<keyword evidence="1" id="KW-0812">Transmembrane</keyword>
<name>A0A6J4NWD5_9RHOB</name>
<dbReference type="EMBL" id="CADCUU010000125">
    <property type="protein sequence ID" value="CAA9399129.1"/>
    <property type="molecule type" value="Genomic_DNA"/>
</dbReference>
<protein>
    <submittedName>
        <fullName evidence="2">Uncharacterized protein</fullName>
    </submittedName>
</protein>
<gene>
    <name evidence="2" type="ORF">AVDCRST_MAG15-986</name>
</gene>
<organism evidence="2">
    <name type="scientific">uncultured Rubellimicrobium sp</name>
    <dbReference type="NCBI Taxonomy" id="543078"/>
    <lineage>
        <taxon>Bacteria</taxon>
        <taxon>Pseudomonadati</taxon>
        <taxon>Pseudomonadota</taxon>
        <taxon>Alphaproteobacteria</taxon>
        <taxon>Rhodobacterales</taxon>
        <taxon>Roseobacteraceae</taxon>
        <taxon>Rubellimicrobium</taxon>
        <taxon>environmental samples</taxon>
    </lineage>
</organism>
<reference evidence="2" key="1">
    <citation type="submission" date="2020-02" db="EMBL/GenBank/DDBJ databases">
        <authorList>
            <person name="Meier V. D."/>
        </authorList>
    </citation>
    <scope>NUCLEOTIDE SEQUENCE</scope>
    <source>
        <strain evidence="2">AVDCRST_MAG15</strain>
    </source>
</reference>
<evidence type="ECO:0000313" key="2">
    <source>
        <dbReference type="EMBL" id="CAA9399129.1"/>
    </source>
</evidence>
<accession>A0A6J4NWD5</accession>
<keyword evidence="1" id="KW-0472">Membrane</keyword>
<keyword evidence="1" id="KW-1133">Transmembrane helix</keyword>
<sequence>MLVKAVILFLALMAVIAWIGAAIGKLRLPGASRQGRLGDKFCPSCGRPRIGKGPCPCGRT</sequence>
<proteinExistence type="predicted"/>
<evidence type="ECO:0000256" key="1">
    <source>
        <dbReference type="SAM" id="Phobius"/>
    </source>
</evidence>
<dbReference type="AlphaFoldDB" id="A0A6J4NWD5"/>
<feature type="transmembrane region" description="Helical" evidence="1">
    <location>
        <begin position="6"/>
        <end position="26"/>
    </location>
</feature>